<gene>
    <name evidence="1" type="ORF">GHT06_016174</name>
</gene>
<organism evidence="1 2">
    <name type="scientific">Daphnia sinensis</name>
    <dbReference type="NCBI Taxonomy" id="1820382"/>
    <lineage>
        <taxon>Eukaryota</taxon>
        <taxon>Metazoa</taxon>
        <taxon>Ecdysozoa</taxon>
        <taxon>Arthropoda</taxon>
        <taxon>Crustacea</taxon>
        <taxon>Branchiopoda</taxon>
        <taxon>Diplostraca</taxon>
        <taxon>Cladocera</taxon>
        <taxon>Anomopoda</taxon>
        <taxon>Daphniidae</taxon>
        <taxon>Daphnia</taxon>
        <taxon>Daphnia similis group</taxon>
    </lineage>
</organism>
<dbReference type="EMBL" id="WJBH02000005">
    <property type="protein sequence ID" value="KAI9559385.1"/>
    <property type="molecule type" value="Genomic_DNA"/>
</dbReference>
<keyword evidence="2" id="KW-1185">Reference proteome</keyword>
<dbReference type="AlphaFoldDB" id="A0AAD5LCH3"/>
<evidence type="ECO:0000313" key="1">
    <source>
        <dbReference type="EMBL" id="KAI9559385.1"/>
    </source>
</evidence>
<evidence type="ECO:0000313" key="2">
    <source>
        <dbReference type="Proteomes" id="UP000820818"/>
    </source>
</evidence>
<dbReference type="Proteomes" id="UP000820818">
    <property type="component" value="Linkage Group LG5"/>
</dbReference>
<protein>
    <submittedName>
        <fullName evidence="1">Uncharacterized protein</fullName>
    </submittedName>
</protein>
<reference evidence="1 2" key="1">
    <citation type="submission" date="2022-05" db="EMBL/GenBank/DDBJ databases">
        <title>A multi-omics perspective on studying reproductive biology in Daphnia sinensis.</title>
        <authorList>
            <person name="Jia J."/>
        </authorList>
    </citation>
    <scope>NUCLEOTIDE SEQUENCE [LARGE SCALE GENOMIC DNA]</scope>
    <source>
        <strain evidence="1 2">WSL</strain>
    </source>
</reference>
<accession>A0AAD5LCH3</accession>
<sequence>MADTFTPLAISFSTYNSYSRMQLTLCTIRVGRPGRTKMIFGYMKRRIIYVIFTFQIFCVRKQVHNMTSSAVQEASSSRLVQKVIFACHGQ</sequence>
<name>A0AAD5LCH3_9CRUS</name>
<proteinExistence type="predicted"/>
<comment type="caution">
    <text evidence="1">The sequence shown here is derived from an EMBL/GenBank/DDBJ whole genome shotgun (WGS) entry which is preliminary data.</text>
</comment>